<feature type="compositionally biased region" description="Pro residues" evidence="1">
    <location>
        <begin position="196"/>
        <end position="205"/>
    </location>
</feature>
<proteinExistence type="predicted"/>
<dbReference type="AlphaFoldDB" id="A0A8H4RQB8"/>
<feature type="compositionally biased region" description="Polar residues" evidence="1">
    <location>
        <begin position="95"/>
        <end position="104"/>
    </location>
</feature>
<reference evidence="2 3" key="1">
    <citation type="submission" date="2020-03" db="EMBL/GenBank/DDBJ databases">
        <title>Draft Genome Sequence of Cudoniella acicularis.</title>
        <authorList>
            <person name="Buettner E."/>
            <person name="Kellner H."/>
        </authorList>
    </citation>
    <scope>NUCLEOTIDE SEQUENCE [LARGE SCALE GENOMIC DNA]</scope>
    <source>
        <strain evidence="2 3">DSM 108380</strain>
    </source>
</reference>
<evidence type="ECO:0000313" key="2">
    <source>
        <dbReference type="EMBL" id="KAF4633025.1"/>
    </source>
</evidence>
<dbReference type="Proteomes" id="UP000566819">
    <property type="component" value="Unassembled WGS sequence"/>
</dbReference>
<organism evidence="2 3">
    <name type="scientific">Cudoniella acicularis</name>
    <dbReference type="NCBI Taxonomy" id="354080"/>
    <lineage>
        <taxon>Eukaryota</taxon>
        <taxon>Fungi</taxon>
        <taxon>Dikarya</taxon>
        <taxon>Ascomycota</taxon>
        <taxon>Pezizomycotina</taxon>
        <taxon>Leotiomycetes</taxon>
        <taxon>Helotiales</taxon>
        <taxon>Tricladiaceae</taxon>
        <taxon>Cudoniella</taxon>
    </lineage>
</organism>
<accession>A0A8H4RQB8</accession>
<protein>
    <submittedName>
        <fullName evidence="2">Uncharacterized protein</fullName>
    </submittedName>
</protein>
<feature type="compositionally biased region" description="Pro residues" evidence="1">
    <location>
        <begin position="144"/>
        <end position="157"/>
    </location>
</feature>
<dbReference type="OrthoDB" id="8922241at2759"/>
<sequence>METQSFTARRPAATNLPQFQLPPPDHLSGMHNKYPAAYAPTTSQPAPPVSSVLTPPATLPNDNSPLSSLNSGSSGSSAAGVPPYQPMGYWPTPQNPSYTYSSAPPMSAPYAQAPQNYMNGRPLYSPSMNFQNRSTNSPTTGEGLPPPPYDISLPPFPTSMGSSGGQQQNLPTLAPQQQAQQHQQQQQQQAPQQQQGPPPPPQPND</sequence>
<gene>
    <name evidence="2" type="ORF">G7Y89_g5092</name>
</gene>
<dbReference type="EMBL" id="JAAMPI010000296">
    <property type="protein sequence ID" value="KAF4633025.1"/>
    <property type="molecule type" value="Genomic_DNA"/>
</dbReference>
<evidence type="ECO:0000256" key="1">
    <source>
        <dbReference type="SAM" id="MobiDB-lite"/>
    </source>
</evidence>
<name>A0A8H4RQB8_9HELO</name>
<feature type="compositionally biased region" description="Low complexity" evidence="1">
    <location>
        <begin position="166"/>
        <end position="195"/>
    </location>
</feature>
<feature type="compositionally biased region" description="Polar residues" evidence="1">
    <location>
        <begin position="126"/>
        <end position="140"/>
    </location>
</feature>
<evidence type="ECO:0000313" key="3">
    <source>
        <dbReference type="Proteomes" id="UP000566819"/>
    </source>
</evidence>
<comment type="caution">
    <text evidence="2">The sequence shown here is derived from an EMBL/GenBank/DDBJ whole genome shotgun (WGS) entry which is preliminary data.</text>
</comment>
<feature type="region of interest" description="Disordered" evidence="1">
    <location>
        <begin position="1"/>
        <end position="205"/>
    </location>
</feature>
<keyword evidence="3" id="KW-1185">Reference proteome</keyword>
<feature type="compositionally biased region" description="Low complexity" evidence="1">
    <location>
        <begin position="59"/>
        <end position="80"/>
    </location>
</feature>